<evidence type="ECO:0000256" key="1">
    <source>
        <dbReference type="ARBA" id="ARBA00004442"/>
    </source>
</evidence>
<name>A0ABT3RI90_9BACT</name>
<evidence type="ECO:0000256" key="3">
    <source>
        <dbReference type="ARBA" id="ARBA00022448"/>
    </source>
</evidence>
<feature type="chain" id="PRO_5045525066" evidence="9">
    <location>
        <begin position="21"/>
        <end position="451"/>
    </location>
</feature>
<evidence type="ECO:0000256" key="9">
    <source>
        <dbReference type="SAM" id="SignalP"/>
    </source>
</evidence>
<dbReference type="InterPro" id="IPR003423">
    <property type="entry name" value="OMP_efflux"/>
</dbReference>
<feature type="coiled-coil region" evidence="8">
    <location>
        <begin position="201"/>
        <end position="228"/>
    </location>
</feature>
<dbReference type="InterPro" id="IPR051906">
    <property type="entry name" value="TolC-like"/>
</dbReference>
<keyword evidence="3" id="KW-0813">Transport</keyword>
<comment type="subcellular location">
    <subcellularLocation>
        <location evidence="1">Cell outer membrane</location>
    </subcellularLocation>
</comment>
<keyword evidence="6" id="KW-0472">Membrane</keyword>
<comment type="similarity">
    <text evidence="2">Belongs to the outer membrane factor (OMF) (TC 1.B.17) family.</text>
</comment>
<keyword evidence="5" id="KW-0812">Transmembrane</keyword>
<keyword evidence="7" id="KW-0998">Cell outer membrane</keyword>
<dbReference type="EMBL" id="JAPFQO010000009">
    <property type="protein sequence ID" value="MCX2741198.1"/>
    <property type="molecule type" value="Genomic_DNA"/>
</dbReference>
<dbReference type="Proteomes" id="UP001207228">
    <property type="component" value="Unassembled WGS sequence"/>
</dbReference>
<dbReference type="PANTHER" id="PTHR30026:SF20">
    <property type="entry name" value="OUTER MEMBRANE PROTEIN TOLC"/>
    <property type="match status" value="1"/>
</dbReference>
<organism evidence="10 11">
    <name type="scientific">Pontibacter anaerobius</name>
    <dbReference type="NCBI Taxonomy" id="2993940"/>
    <lineage>
        <taxon>Bacteria</taxon>
        <taxon>Pseudomonadati</taxon>
        <taxon>Bacteroidota</taxon>
        <taxon>Cytophagia</taxon>
        <taxon>Cytophagales</taxon>
        <taxon>Hymenobacteraceae</taxon>
        <taxon>Pontibacter</taxon>
    </lineage>
</organism>
<dbReference type="Pfam" id="PF02321">
    <property type="entry name" value="OEP"/>
    <property type="match status" value="2"/>
</dbReference>
<keyword evidence="4" id="KW-1134">Transmembrane beta strand</keyword>
<dbReference type="PANTHER" id="PTHR30026">
    <property type="entry name" value="OUTER MEMBRANE PROTEIN TOLC"/>
    <property type="match status" value="1"/>
</dbReference>
<protein>
    <submittedName>
        <fullName evidence="10">TolC family protein</fullName>
    </submittedName>
</protein>
<proteinExistence type="inferred from homology"/>
<keyword evidence="8" id="KW-0175">Coiled coil</keyword>
<evidence type="ECO:0000313" key="11">
    <source>
        <dbReference type="Proteomes" id="UP001207228"/>
    </source>
</evidence>
<gene>
    <name evidence="10" type="ORF">OO017_14660</name>
</gene>
<feature type="signal peptide" evidence="9">
    <location>
        <begin position="1"/>
        <end position="20"/>
    </location>
</feature>
<evidence type="ECO:0000313" key="10">
    <source>
        <dbReference type="EMBL" id="MCX2741198.1"/>
    </source>
</evidence>
<evidence type="ECO:0000256" key="7">
    <source>
        <dbReference type="ARBA" id="ARBA00023237"/>
    </source>
</evidence>
<dbReference type="SUPFAM" id="SSF56954">
    <property type="entry name" value="Outer membrane efflux proteins (OEP)"/>
    <property type="match status" value="1"/>
</dbReference>
<evidence type="ECO:0000256" key="4">
    <source>
        <dbReference type="ARBA" id="ARBA00022452"/>
    </source>
</evidence>
<comment type="caution">
    <text evidence="10">The sequence shown here is derived from an EMBL/GenBank/DDBJ whole genome shotgun (WGS) entry which is preliminary data.</text>
</comment>
<keyword evidence="11" id="KW-1185">Reference proteome</keyword>
<evidence type="ECO:0000256" key="2">
    <source>
        <dbReference type="ARBA" id="ARBA00007613"/>
    </source>
</evidence>
<reference evidence="10 11" key="1">
    <citation type="submission" date="2022-11" db="EMBL/GenBank/DDBJ databases">
        <title>The characterization of three novel Bacteroidetes species and genomic analysis of their roles in tidal elemental geochemical cycles.</title>
        <authorList>
            <person name="Ma K.-J."/>
        </authorList>
    </citation>
    <scope>NUCLEOTIDE SEQUENCE [LARGE SCALE GENOMIC DNA]</scope>
    <source>
        <strain evidence="10 11">M82</strain>
    </source>
</reference>
<dbReference type="RefSeq" id="WP_266053314.1">
    <property type="nucleotide sequence ID" value="NZ_JAPFQO010000009.1"/>
</dbReference>
<evidence type="ECO:0000256" key="8">
    <source>
        <dbReference type="SAM" id="Coils"/>
    </source>
</evidence>
<keyword evidence="9" id="KW-0732">Signal</keyword>
<accession>A0ABT3RI90</accession>
<evidence type="ECO:0000256" key="6">
    <source>
        <dbReference type="ARBA" id="ARBA00023136"/>
    </source>
</evidence>
<dbReference type="Gene3D" id="1.20.1600.10">
    <property type="entry name" value="Outer membrane efflux proteins (OEP)"/>
    <property type="match status" value="1"/>
</dbReference>
<feature type="coiled-coil region" evidence="8">
    <location>
        <begin position="341"/>
        <end position="431"/>
    </location>
</feature>
<evidence type="ECO:0000256" key="5">
    <source>
        <dbReference type="ARBA" id="ARBA00022692"/>
    </source>
</evidence>
<sequence length="451" mass="51191">MIKKYFLIGLMAVFLKPAFAQEPVSGGQAQELTLQEAIDYALNNNQDVKKATYDEEIGTQQIRQARSQGLPQLNASGGVDYYPALPTQILPGALAGRPGEDIPVKFGKDYNANANVRLTQLLYNQSYFVGLKAAKTTQDLYRLRKEMAKEDLIYNIGTAYYQTLQTKEQFETIDANLKRLTELERIMELQYKNDLVAKVDVNRIRVNKTNLENQLQSLTTAYEQQKNILKFFMNMPLEQDITLTNAEGGVDNVVTEAITAEQATAQKTQFKLLQTQKQLQDYSIKNTQAGYYPTLSAYGQYGYNTQRDELFGSEVPWFKTSVVGLQLNIPIFDGFRKDAQVKQGQLEMKKIEQDMSKLENNTAVELTNALAQLQNSQRSIEVQQQNVDLAQEVYDITNDRYKEGISPLTDLLEAEVSLREANTNLNNENLKYKVAQLTYLKARGELEKLTN</sequence>